<comment type="subcellular location">
    <subcellularLocation>
        <location evidence="7">Mitochondrion inner membrane</location>
        <topology evidence="7">Lipid-anchor</topology>
    </subcellularLocation>
</comment>
<dbReference type="AlphaFoldDB" id="A0AAW1ESZ1"/>
<dbReference type="GO" id="GO:0061617">
    <property type="term" value="C:MICOS complex"/>
    <property type="evidence" value="ECO:0007669"/>
    <property type="project" value="InterPro"/>
</dbReference>
<feature type="region of interest" description="Disordered" evidence="8">
    <location>
        <begin position="1"/>
        <end position="111"/>
    </location>
</feature>
<evidence type="ECO:0000313" key="9">
    <source>
        <dbReference type="EMBL" id="KAK9525710.1"/>
    </source>
</evidence>
<keyword evidence="1" id="KW-0519">Myristate</keyword>
<name>A0AAW1ESZ1_ZOAVI</name>
<protein>
    <recommendedName>
        <fullName evidence="11">MICOS complex subunit MIC19</fullName>
    </recommendedName>
</protein>
<evidence type="ECO:0000256" key="5">
    <source>
        <dbReference type="ARBA" id="ARBA00023157"/>
    </source>
</evidence>
<keyword evidence="2" id="KW-0999">Mitochondrion inner membrane</keyword>
<gene>
    <name evidence="9" type="ORF">VZT92_016393</name>
</gene>
<keyword evidence="5" id="KW-1015">Disulfide bond</keyword>
<organism evidence="9 10">
    <name type="scientific">Zoarces viviparus</name>
    <name type="common">Viviparous eelpout</name>
    <name type="synonym">Blennius viviparus</name>
    <dbReference type="NCBI Taxonomy" id="48416"/>
    <lineage>
        <taxon>Eukaryota</taxon>
        <taxon>Metazoa</taxon>
        <taxon>Chordata</taxon>
        <taxon>Craniata</taxon>
        <taxon>Vertebrata</taxon>
        <taxon>Euteleostomi</taxon>
        <taxon>Actinopterygii</taxon>
        <taxon>Neopterygii</taxon>
        <taxon>Teleostei</taxon>
        <taxon>Neoteleostei</taxon>
        <taxon>Acanthomorphata</taxon>
        <taxon>Eupercaria</taxon>
        <taxon>Perciformes</taxon>
        <taxon>Cottioidei</taxon>
        <taxon>Zoarcales</taxon>
        <taxon>Zoarcidae</taxon>
        <taxon>Zoarcinae</taxon>
        <taxon>Zoarces</taxon>
    </lineage>
</organism>
<feature type="compositionally biased region" description="Pro residues" evidence="8">
    <location>
        <begin position="97"/>
        <end position="110"/>
    </location>
</feature>
<dbReference type="Pfam" id="PF05300">
    <property type="entry name" value="MIC19_MIC25"/>
    <property type="match status" value="2"/>
</dbReference>
<evidence type="ECO:0000256" key="7">
    <source>
        <dbReference type="ARBA" id="ARBA00034476"/>
    </source>
</evidence>
<dbReference type="PANTHER" id="PTHR21588:SF23">
    <property type="entry name" value="MICOS COMPLEX SUBUNIT MIC19 ISOFORM X1"/>
    <property type="match status" value="1"/>
</dbReference>
<keyword evidence="6" id="KW-0449">Lipoprotein</keyword>
<proteinExistence type="predicted"/>
<comment type="caution">
    <text evidence="9">The sequence shown here is derived from an EMBL/GenBank/DDBJ whole genome shotgun (WGS) entry which is preliminary data.</text>
</comment>
<evidence type="ECO:0000256" key="2">
    <source>
        <dbReference type="ARBA" id="ARBA00022792"/>
    </source>
</evidence>
<dbReference type="Proteomes" id="UP001488805">
    <property type="component" value="Unassembled WGS sequence"/>
</dbReference>
<reference evidence="9 10" key="1">
    <citation type="journal article" date="2024" name="Genome Biol. Evol.">
        <title>Chromosome-level genome assembly of the viviparous eelpout Zoarces viviparus.</title>
        <authorList>
            <person name="Fuhrmann N."/>
            <person name="Brasseur M.V."/>
            <person name="Bakowski C.E."/>
            <person name="Podsiadlowski L."/>
            <person name="Prost S."/>
            <person name="Krehenwinkel H."/>
            <person name="Mayer C."/>
        </authorList>
    </citation>
    <scope>NUCLEOTIDE SEQUENCE [LARGE SCALE GENOMIC DNA]</scope>
    <source>
        <strain evidence="9">NO-MEL_2022_Ind0_liver</strain>
    </source>
</reference>
<keyword evidence="4" id="KW-0472">Membrane</keyword>
<evidence type="ECO:0000256" key="3">
    <source>
        <dbReference type="ARBA" id="ARBA00023128"/>
    </source>
</evidence>
<evidence type="ECO:0000256" key="1">
    <source>
        <dbReference type="ARBA" id="ARBA00022707"/>
    </source>
</evidence>
<evidence type="ECO:0000256" key="8">
    <source>
        <dbReference type="SAM" id="MobiDB-lite"/>
    </source>
</evidence>
<evidence type="ECO:0000313" key="10">
    <source>
        <dbReference type="Proteomes" id="UP001488805"/>
    </source>
</evidence>
<keyword evidence="10" id="KW-1185">Reference proteome</keyword>
<dbReference type="GO" id="GO:0007007">
    <property type="term" value="P:inner mitochondrial membrane organization"/>
    <property type="evidence" value="ECO:0007669"/>
    <property type="project" value="TreeGrafter"/>
</dbReference>
<dbReference type="InterPro" id="IPR052632">
    <property type="entry name" value="MICOS_subunit_Mic19"/>
</dbReference>
<evidence type="ECO:0000256" key="4">
    <source>
        <dbReference type="ARBA" id="ARBA00023136"/>
    </source>
</evidence>
<sequence>MGTNSSTRRVSFESDENENISVVKGIRLSENVINRMREPDAPPKRQHAPPTLTPSPLLRPVPPLFDPITSLPPPLVEPVAPPAPPPPAPSATETVAAPPPPPPKKQPPVEPVSLAPVLEPMVAPESISVPPPPAAAAVDEEALRKKITDELFKSLEQDRGKAEQELQSWVEAEKARAAAQTQADAQSMVQAEVSRILSVERAAGQESIQQAVIRERIATEDEKLRAQLHAKQLGAREADLNKQDAFYRGQVSRLEERSAEFYKVTTENYYNAADQVKAKFKRYEAYPVCADLQGQILACYKDNVGKTLNCSNIAALYLQCVNNTKQNKLRTGG</sequence>
<keyword evidence="3" id="KW-0496">Mitochondrion</keyword>
<dbReference type="InterPro" id="IPR007964">
    <property type="entry name" value="MIC19/MIC25"/>
</dbReference>
<evidence type="ECO:0008006" key="11">
    <source>
        <dbReference type="Google" id="ProtNLM"/>
    </source>
</evidence>
<dbReference type="PANTHER" id="PTHR21588">
    <property type="entry name" value="COILED-COIL-HELIX-COILED-COIL-HELIX DOMAIN CONTAINING 6"/>
    <property type="match status" value="1"/>
</dbReference>
<dbReference type="EMBL" id="JBCEZU010000134">
    <property type="protein sequence ID" value="KAK9525710.1"/>
    <property type="molecule type" value="Genomic_DNA"/>
</dbReference>
<feature type="compositionally biased region" description="Pro residues" evidence="8">
    <location>
        <begin position="51"/>
        <end position="89"/>
    </location>
</feature>
<accession>A0AAW1ESZ1</accession>
<evidence type="ECO:0000256" key="6">
    <source>
        <dbReference type="ARBA" id="ARBA00023288"/>
    </source>
</evidence>